<dbReference type="EMBL" id="JAUDUY010000004">
    <property type="protein sequence ID" value="MDM9631927.1"/>
    <property type="molecule type" value="Genomic_DNA"/>
</dbReference>
<feature type="coiled-coil region" evidence="1">
    <location>
        <begin position="306"/>
        <end position="380"/>
    </location>
</feature>
<evidence type="ECO:0000256" key="2">
    <source>
        <dbReference type="SAM" id="SignalP"/>
    </source>
</evidence>
<keyword evidence="2" id="KW-0732">Signal</keyword>
<reference evidence="3" key="1">
    <citation type="submission" date="2023-06" db="EMBL/GenBank/DDBJ databases">
        <title>Robiginitalea aurantiacus sp. nov. and Algoriphagus sediminis sp. nov., isolated from coastal sediment.</title>
        <authorList>
            <person name="Zhou Z.Y."/>
            <person name="An J."/>
            <person name="Jia Y.W."/>
            <person name="Du Z.J."/>
        </authorList>
    </citation>
    <scope>NUCLEOTIDE SEQUENCE</scope>
    <source>
        <strain evidence="3">M39</strain>
    </source>
</reference>
<dbReference type="Pfam" id="PF11751">
    <property type="entry name" value="PorP_SprF"/>
    <property type="match status" value="1"/>
</dbReference>
<name>A0ABT7WG83_9FLAO</name>
<feature type="chain" id="PRO_5046981412" evidence="2">
    <location>
        <begin position="20"/>
        <end position="474"/>
    </location>
</feature>
<dbReference type="NCBIfam" id="TIGR03519">
    <property type="entry name" value="T9SS_PorP_fam"/>
    <property type="match status" value="1"/>
</dbReference>
<organism evidence="3 4">
    <name type="scientific">Robiginitalea aurantiaca</name>
    <dbReference type="NCBI Taxonomy" id="3056915"/>
    <lineage>
        <taxon>Bacteria</taxon>
        <taxon>Pseudomonadati</taxon>
        <taxon>Bacteroidota</taxon>
        <taxon>Flavobacteriia</taxon>
        <taxon>Flavobacteriales</taxon>
        <taxon>Flavobacteriaceae</taxon>
        <taxon>Robiginitalea</taxon>
    </lineage>
</organism>
<accession>A0ABT7WG83</accession>
<keyword evidence="4" id="KW-1185">Reference proteome</keyword>
<dbReference type="InterPro" id="IPR019861">
    <property type="entry name" value="PorP/SprF_Bacteroidetes"/>
</dbReference>
<gene>
    <name evidence="3" type="ORF">QU605_10615</name>
</gene>
<dbReference type="Proteomes" id="UP001174839">
    <property type="component" value="Unassembled WGS sequence"/>
</dbReference>
<comment type="caution">
    <text evidence="3">The sequence shown here is derived from an EMBL/GenBank/DDBJ whole genome shotgun (WGS) entry which is preliminary data.</text>
</comment>
<keyword evidence="1" id="KW-0175">Coiled coil</keyword>
<proteinExistence type="predicted"/>
<protein>
    <submittedName>
        <fullName evidence="3">PorP/SprF family type IX secretion system membrane protein</fullName>
    </submittedName>
</protein>
<evidence type="ECO:0000313" key="4">
    <source>
        <dbReference type="Proteomes" id="UP001174839"/>
    </source>
</evidence>
<feature type="signal peptide" evidence="2">
    <location>
        <begin position="1"/>
        <end position="19"/>
    </location>
</feature>
<dbReference type="RefSeq" id="WP_289725288.1">
    <property type="nucleotide sequence ID" value="NZ_JAUDUY010000004.1"/>
</dbReference>
<evidence type="ECO:0000256" key="1">
    <source>
        <dbReference type="SAM" id="Coils"/>
    </source>
</evidence>
<sequence length="474" mass="53799">MVKKGIIGLFFAMCTAAFTQSLQLPPDFRQHNLQEFNSNLFNPTYSLRQDYENQVALWSRWQWQGIDADPTTLYLSYMRSQERMSYGAGFIQHNTGLFQQTGGMLNFAYNLPLGGDFSLAFGVNVFGYQQELIDDRLDPGEPILPIDGEVDDFVFQVMPGIELQIREFAIGVTSENMLDYNFTESGAVTESDEKVFSVMARYSFPVMENKSGTMTTLEPLVYYRRVPGYDNQMGLTALWSAPSYWAQAGYNSFYGASLGAGVRLFEMVSIGALMEFGSNDNPVGGNTSYEVVMAFSFGPRKSDILQEEIEEELPEEDAALTDAEQAELEAEIEAQERAIAEAARRRDSLDAVARDQELALQRTRDSIAKAEEAALALNEEVVPEKGEKYQEVDEEGLEPGFYLITNVFGTKKYYEAFMKELADRGLEPKSFYRSANKFNYVYLQRYNSIQEARKARDSKFGGRYKDALWIFRIR</sequence>
<evidence type="ECO:0000313" key="3">
    <source>
        <dbReference type="EMBL" id="MDM9631927.1"/>
    </source>
</evidence>